<dbReference type="InterPro" id="IPR056884">
    <property type="entry name" value="NPHP3-like_N"/>
</dbReference>
<reference evidence="3 4" key="1">
    <citation type="submission" date="2017-02" db="EMBL/GenBank/DDBJ databases">
        <title>Genomes of Trichoderma spp. with biocontrol activity.</title>
        <authorList>
            <person name="Gardiner D."/>
            <person name="Kazan K."/>
            <person name="Vos C."/>
            <person name="Harvey P."/>
        </authorList>
    </citation>
    <scope>NUCLEOTIDE SEQUENCE [LARGE SCALE GENOMIC DNA]</scope>
    <source>
        <strain evidence="3 4">Tr1</strain>
    </source>
</reference>
<organism evidence="3 4">
    <name type="scientific">Trichoderma harzianum</name>
    <name type="common">Hypocrea lixii</name>
    <dbReference type="NCBI Taxonomy" id="5544"/>
    <lineage>
        <taxon>Eukaryota</taxon>
        <taxon>Fungi</taxon>
        <taxon>Dikarya</taxon>
        <taxon>Ascomycota</taxon>
        <taxon>Pezizomycotina</taxon>
        <taxon>Sordariomycetes</taxon>
        <taxon>Hypocreomycetidae</taxon>
        <taxon>Hypocreales</taxon>
        <taxon>Hypocreaceae</taxon>
        <taxon>Trichoderma</taxon>
    </lineage>
</organism>
<proteinExistence type="predicted"/>
<dbReference type="EMBL" id="MTYI01000223">
    <property type="protein sequence ID" value="PNP49005.1"/>
    <property type="molecule type" value="Genomic_DNA"/>
</dbReference>
<comment type="caution">
    <text evidence="3">The sequence shown here is derived from an EMBL/GenBank/DDBJ whole genome shotgun (WGS) entry which is preliminary data.</text>
</comment>
<dbReference type="OrthoDB" id="194358at2759"/>
<evidence type="ECO:0000256" key="1">
    <source>
        <dbReference type="ARBA" id="ARBA00022737"/>
    </source>
</evidence>
<dbReference type="AlphaFoldDB" id="A0A2K0TTZ0"/>
<evidence type="ECO:0000313" key="3">
    <source>
        <dbReference type="EMBL" id="PNP49005.1"/>
    </source>
</evidence>
<keyword evidence="1" id="KW-0677">Repeat</keyword>
<evidence type="ECO:0000259" key="2">
    <source>
        <dbReference type="Pfam" id="PF24883"/>
    </source>
</evidence>
<feature type="domain" description="Nephrocystin 3-like N-terminal" evidence="2">
    <location>
        <begin position="5"/>
        <end position="49"/>
    </location>
</feature>
<name>A0A2K0TTZ0_TRIHA</name>
<dbReference type="PANTHER" id="PTHR10039">
    <property type="entry name" value="AMELOGENIN"/>
    <property type="match status" value="1"/>
</dbReference>
<dbReference type="Pfam" id="PF24883">
    <property type="entry name" value="NPHP3_N"/>
    <property type="match status" value="1"/>
</dbReference>
<protein>
    <recommendedName>
        <fullName evidence="2">Nephrocystin 3-like N-terminal domain-containing protein</fullName>
    </recommendedName>
</protein>
<dbReference type="Proteomes" id="UP000236290">
    <property type="component" value="Unassembled WGS sequence"/>
</dbReference>
<dbReference type="PANTHER" id="PTHR10039:SF16">
    <property type="entry name" value="GPI INOSITOL-DEACYLASE"/>
    <property type="match status" value="1"/>
</dbReference>
<gene>
    <name evidence="3" type="ORF">THARTR1_10256</name>
</gene>
<accession>A0A2K0TTZ0</accession>
<sequence length="213" mass="24485">MQGFSAIYIIIDALDECPMLNNERKGLLHALRHILKAAPDSLHVLCTSRKEMDIEKAITPLLIESWGAEIDLSTQRKALDDDIGKYIDSILEDDEYDTWGNDFKEELRNALMEKADGMFQYVRCQFENLQKLSSMDAVRKALRDLPSGLDATYDRILWSIDEDFQPQVIASLKWLAFSVVPLEIDQLAEIFMLPSKSDDGFDSMPRLFLPRMY</sequence>
<evidence type="ECO:0000313" key="4">
    <source>
        <dbReference type="Proteomes" id="UP000236290"/>
    </source>
</evidence>